<evidence type="ECO:0000313" key="2">
    <source>
        <dbReference type="EnsemblMetazoa" id="XP_014249992.1"/>
    </source>
</evidence>
<keyword evidence="3" id="KW-1185">Reference proteome</keyword>
<keyword evidence="1" id="KW-0472">Membrane</keyword>
<dbReference type="AlphaFoldDB" id="A0A8I6RQZ9"/>
<proteinExistence type="predicted"/>
<keyword evidence="1" id="KW-1133">Transmembrane helix</keyword>
<dbReference type="GeneID" id="106666957"/>
<keyword evidence="1" id="KW-0812">Transmembrane</keyword>
<dbReference type="KEGG" id="clec:106666957"/>
<accession>A0A8I6RQZ9</accession>
<organism evidence="2 3">
    <name type="scientific">Cimex lectularius</name>
    <name type="common">Bed bug</name>
    <name type="synonym">Acanthia lectularia</name>
    <dbReference type="NCBI Taxonomy" id="79782"/>
    <lineage>
        <taxon>Eukaryota</taxon>
        <taxon>Metazoa</taxon>
        <taxon>Ecdysozoa</taxon>
        <taxon>Arthropoda</taxon>
        <taxon>Hexapoda</taxon>
        <taxon>Insecta</taxon>
        <taxon>Pterygota</taxon>
        <taxon>Neoptera</taxon>
        <taxon>Paraneoptera</taxon>
        <taxon>Hemiptera</taxon>
        <taxon>Heteroptera</taxon>
        <taxon>Panheteroptera</taxon>
        <taxon>Cimicomorpha</taxon>
        <taxon>Cimicidae</taxon>
        <taxon>Cimex</taxon>
    </lineage>
</organism>
<name>A0A8I6RQZ9_CIMLE</name>
<dbReference type="RefSeq" id="XP_014249992.1">
    <property type="nucleotide sequence ID" value="XM_014394506.1"/>
</dbReference>
<sequence>MHYKLEHPTERLVREFVDKYYVFEFLLLFLIVMLTSWIKSFPNLTGYCPRNLDNFTVINRFFNDEESSVTADSHYSLSTNNSEVDTRTNHLAAYSQPATGALEICPVYQTEIEPNPIPHTFAEETTRPRSCTYLCTRSGRKYARRQI</sequence>
<evidence type="ECO:0000256" key="1">
    <source>
        <dbReference type="SAM" id="Phobius"/>
    </source>
</evidence>
<feature type="transmembrane region" description="Helical" evidence="1">
    <location>
        <begin position="20"/>
        <end position="38"/>
    </location>
</feature>
<evidence type="ECO:0000313" key="3">
    <source>
        <dbReference type="Proteomes" id="UP000494040"/>
    </source>
</evidence>
<dbReference type="Proteomes" id="UP000494040">
    <property type="component" value="Unassembled WGS sequence"/>
</dbReference>
<dbReference type="EnsemblMetazoa" id="XM_014394506.1">
    <property type="protein sequence ID" value="XP_014249992.1"/>
    <property type="gene ID" value="LOC106666957"/>
</dbReference>
<reference evidence="2" key="1">
    <citation type="submission" date="2022-01" db="UniProtKB">
        <authorList>
            <consortium name="EnsemblMetazoa"/>
        </authorList>
    </citation>
    <scope>IDENTIFICATION</scope>
</reference>
<protein>
    <submittedName>
        <fullName evidence="2">Uncharacterized protein</fullName>
    </submittedName>
</protein>